<evidence type="ECO:0000313" key="5">
    <source>
        <dbReference type="Proteomes" id="UP000677016"/>
    </source>
</evidence>
<dbReference type="Pfam" id="PF01569">
    <property type="entry name" value="PAP2"/>
    <property type="match status" value="1"/>
</dbReference>
<name>A0A941DA04_9MICO</name>
<proteinExistence type="predicted"/>
<keyword evidence="2" id="KW-1133">Transmembrane helix</keyword>
<dbReference type="SUPFAM" id="SSF48317">
    <property type="entry name" value="Acid phosphatase/Vanadium-dependent haloperoxidase"/>
    <property type="match status" value="1"/>
</dbReference>
<evidence type="ECO:0000256" key="2">
    <source>
        <dbReference type="SAM" id="Phobius"/>
    </source>
</evidence>
<dbReference type="InterPro" id="IPR036938">
    <property type="entry name" value="PAP2/HPO_sf"/>
</dbReference>
<accession>A0A941DA04</accession>
<evidence type="ECO:0000259" key="3">
    <source>
        <dbReference type="SMART" id="SM00014"/>
    </source>
</evidence>
<feature type="transmembrane region" description="Helical" evidence="2">
    <location>
        <begin position="23"/>
        <end position="46"/>
    </location>
</feature>
<comment type="caution">
    <text evidence="4">The sequence shown here is derived from an EMBL/GenBank/DDBJ whole genome shotgun (WGS) entry which is preliminary data.</text>
</comment>
<feature type="transmembrane region" description="Helical" evidence="2">
    <location>
        <begin position="178"/>
        <end position="198"/>
    </location>
</feature>
<feature type="domain" description="Phosphatidic acid phosphatase type 2/haloperoxidase" evidence="3">
    <location>
        <begin position="108"/>
        <end position="219"/>
    </location>
</feature>
<feature type="transmembrane region" description="Helical" evidence="2">
    <location>
        <begin position="104"/>
        <end position="127"/>
    </location>
</feature>
<dbReference type="Proteomes" id="UP000677016">
    <property type="component" value="Unassembled WGS sequence"/>
</dbReference>
<evidence type="ECO:0000256" key="1">
    <source>
        <dbReference type="SAM" id="MobiDB-lite"/>
    </source>
</evidence>
<feature type="transmembrane region" description="Helical" evidence="2">
    <location>
        <begin position="147"/>
        <end position="166"/>
    </location>
</feature>
<dbReference type="EMBL" id="JAGSNF010000019">
    <property type="protein sequence ID" value="MBR7744236.1"/>
    <property type="molecule type" value="Genomic_DNA"/>
</dbReference>
<dbReference type="InterPro" id="IPR000326">
    <property type="entry name" value="PAP2/HPO"/>
</dbReference>
<dbReference type="CDD" id="cd03392">
    <property type="entry name" value="PAP2_like_2"/>
    <property type="match status" value="1"/>
</dbReference>
<dbReference type="SMART" id="SM00014">
    <property type="entry name" value="acidPPc"/>
    <property type="match status" value="1"/>
</dbReference>
<keyword evidence="2" id="KW-0472">Membrane</keyword>
<feature type="compositionally biased region" description="Acidic residues" evidence="1">
    <location>
        <begin position="242"/>
        <end position="251"/>
    </location>
</feature>
<gene>
    <name evidence="4" type="ORF">KC207_13155</name>
</gene>
<sequence length="251" mass="26970">MSTLTRWDGVSSPPPARQALRDLVVRSILPAAGLFALMCALGLLLVDVLGDPEPEDDLVWWLQEQRTPTGEAVTHLFSSLGNTPVVIGIAALGTGVVMWRTRRWWYAVVPLLAITLQSLVFVSSAAVVGRDRPDVERLDPTPPTASFPSGHVSAATAVWTSFALYATRIENLAARRAVVVLCLIVPPLVAFARVYRGAHHVSDVLAGIVNGVVCAFLAWRWLRTEEDDAPSGDAATARSSADEEPDAQSLA</sequence>
<feature type="region of interest" description="Disordered" evidence="1">
    <location>
        <begin position="227"/>
        <end position="251"/>
    </location>
</feature>
<dbReference type="PANTHER" id="PTHR14969:SF13">
    <property type="entry name" value="AT30094P"/>
    <property type="match status" value="1"/>
</dbReference>
<feature type="transmembrane region" description="Helical" evidence="2">
    <location>
        <begin position="204"/>
        <end position="222"/>
    </location>
</feature>
<evidence type="ECO:0000313" key="4">
    <source>
        <dbReference type="EMBL" id="MBR7744236.1"/>
    </source>
</evidence>
<organism evidence="4 5">
    <name type="scientific">Phycicoccus avicenniae</name>
    <dbReference type="NCBI Taxonomy" id="2828860"/>
    <lineage>
        <taxon>Bacteria</taxon>
        <taxon>Bacillati</taxon>
        <taxon>Actinomycetota</taxon>
        <taxon>Actinomycetes</taxon>
        <taxon>Micrococcales</taxon>
        <taxon>Intrasporangiaceae</taxon>
        <taxon>Phycicoccus</taxon>
    </lineage>
</organism>
<protein>
    <submittedName>
        <fullName evidence="4">Phosphatase PAP2 family protein</fullName>
    </submittedName>
</protein>
<dbReference type="RefSeq" id="WP_211603731.1">
    <property type="nucleotide sequence ID" value="NZ_JAGSNF010000019.1"/>
</dbReference>
<dbReference type="Gene3D" id="1.20.144.10">
    <property type="entry name" value="Phosphatidic acid phosphatase type 2/haloperoxidase"/>
    <property type="match status" value="1"/>
</dbReference>
<dbReference type="PANTHER" id="PTHR14969">
    <property type="entry name" value="SPHINGOSINE-1-PHOSPHATE PHOSPHOHYDROLASE"/>
    <property type="match status" value="1"/>
</dbReference>
<feature type="transmembrane region" description="Helical" evidence="2">
    <location>
        <begin position="76"/>
        <end position="97"/>
    </location>
</feature>
<keyword evidence="2" id="KW-0812">Transmembrane</keyword>
<reference evidence="4" key="1">
    <citation type="submission" date="2021-04" db="EMBL/GenBank/DDBJ databases">
        <title>Phycicoccus avicenniae sp. nov., a novel endophytic actinomycetes isolated from branch of Avicennia mariana.</title>
        <authorList>
            <person name="Tuo L."/>
        </authorList>
    </citation>
    <scope>NUCLEOTIDE SEQUENCE</scope>
    <source>
        <strain evidence="4">BSK3Z-2</strain>
    </source>
</reference>
<keyword evidence="5" id="KW-1185">Reference proteome</keyword>
<dbReference type="AlphaFoldDB" id="A0A941DA04"/>